<proteinExistence type="predicted"/>
<dbReference type="AlphaFoldDB" id="A0A383A476"/>
<dbReference type="EMBL" id="UINC01189087">
    <property type="protein sequence ID" value="SVE02617.1"/>
    <property type="molecule type" value="Genomic_DNA"/>
</dbReference>
<feature type="non-terminal residue" evidence="1">
    <location>
        <position position="28"/>
    </location>
</feature>
<accession>A0A383A476</accession>
<name>A0A383A476_9ZZZZ</name>
<sequence>MSFVISNKHRLHYRLSGERGPWLILYPP</sequence>
<reference evidence="1" key="1">
    <citation type="submission" date="2018-05" db="EMBL/GenBank/DDBJ databases">
        <authorList>
            <person name="Lanie J.A."/>
            <person name="Ng W.-L."/>
            <person name="Kazmierczak K.M."/>
            <person name="Andrzejewski T.M."/>
            <person name="Davidsen T.M."/>
            <person name="Wayne K.J."/>
            <person name="Tettelin H."/>
            <person name="Glass J.I."/>
            <person name="Rusch D."/>
            <person name="Podicherti R."/>
            <person name="Tsui H.-C.T."/>
            <person name="Winkler M.E."/>
        </authorList>
    </citation>
    <scope>NUCLEOTIDE SEQUENCE</scope>
</reference>
<evidence type="ECO:0000313" key="1">
    <source>
        <dbReference type="EMBL" id="SVE02617.1"/>
    </source>
</evidence>
<protein>
    <submittedName>
        <fullName evidence="1">Uncharacterized protein</fullName>
    </submittedName>
</protein>
<gene>
    <name evidence="1" type="ORF">METZ01_LOCUS455471</name>
</gene>
<organism evidence="1">
    <name type="scientific">marine metagenome</name>
    <dbReference type="NCBI Taxonomy" id="408172"/>
    <lineage>
        <taxon>unclassified sequences</taxon>
        <taxon>metagenomes</taxon>
        <taxon>ecological metagenomes</taxon>
    </lineage>
</organism>